<proteinExistence type="predicted"/>
<organism evidence="2 3">
    <name type="scientific">Coniosporium apollinis</name>
    <dbReference type="NCBI Taxonomy" id="61459"/>
    <lineage>
        <taxon>Eukaryota</taxon>
        <taxon>Fungi</taxon>
        <taxon>Dikarya</taxon>
        <taxon>Ascomycota</taxon>
        <taxon>Pezizomycotina</taxon>
        <taxon>Dothideomycetes</taxon>
        <taxon>Dothideomycetes incertae sedis</taxon>
        <taxon>Coniosporium</taxon>
    </lineage>
</organism>
<sequence>MADNGINNRASDDGGQENAQPTTERRRTSGSPSSCGVANFTPEQLARKRANDREAQRAIRERTKNQIERLNNQIHELESQQLYNELQTLLRQKDAIQAENDDIRSRLASVRCDREKVQGGYGDADNAVQKHGYRYPTGWRRCRNFEQDVTDEHTTDMCVWDINDSPLDQSALITSTAASKPPQSPSTGSCRTPHRCASVFPLPFTPPQGMPFFPPGGMPLSGDNVTVVSESMMDDVNYAHPSQYSMGNRKRKGAADQATE</sequence>
<reference evidence="2" key="1">
    <citation type="submission" date="2022-10" db="EMBL/GenBank/DDBJ databases">
        <title>Culturing micro-colonial fungi from biological soil crusts in the Mojave desert and describing Neophaeococcomyces mojavensis, and introducing the new genera and species Taxawa tesnikishii.</title>
        <authorList>
            <person name="Kurbessoian T."/>
            <person name="Stajich J.E."/>
        </authorList>
    </citation>
    <scope>NUCLEOTIDE SEQUENCE</scope>
    <source>
        <strain evidence="2">TK_1</strain>
    </source>
</reference>
<gene>
    <name evidence="2" type="ORF">H2201_005140</name>
</gene>
<evidence type="ECO:0000313" key="3">
    <source>
        <dbReference type="Proteomes" id="UP001172684"/>
    </source>
</evidence>
<protein>
    <recommendedName>
        <fullName evidence="4">BZIP domain-containing protein</fullName>
    </recommendedName>
</protein>
<dbReference type="Proteomes" id="UP001172684">
    <property type="component" value="Unassembled WGS sequence"/>
</dbReference>
<dbReference type="EMBL" id="JAPDRL010000036">
    <property type="protein sequence ID" value="KAJ9664626.1"/>
    <property type="molecule type" value="Genomic_DNA"/>
</dbReference>
<dbReference type="Gene3D" id="1.20.5.170">
    <property type="match status" value="1"/>
</dbReference>
<dbReference type="PANTHER" id="PTHR37012">
    <property type="entry name" value="B-ZIP TRANSCRIPTION FACTOR (EUROFUNG)-RELATED"/>
    <property type="match status" value="1"/>
</dbReference>
<dbReference type="PANTHER" id="PTHR37012:SF2">
    <property type="entry name" value="BZIP DOMAIN-CONTAINING PROTEIN-RELATED"/>
    <property type="match status" value="1"/>
</dbReference>
<evidence type="ECO:0000256" key="1">
    <source>
        <dbReference type="SAM" id="MobiDB-lite"/>
    </source>
</evidence>
<name>A0ABQ9NS80_9PEZI</name>
<feature type="region of interest" description="Disordered" evidence="1">
    <location>
        <begin position="238"/>
        <end position="260"/>
    </location>
</feature>
<dbReference type="CDD" id="cd14688">
    <property type="entry name" value="bZIP_YAP"/>
    <property type="match status" value="1"/>
</dbReference>
<feature type="region of interest" description="Disordered" evidence="1">
    <location>
        <begin position="1"/>
        <end position="55"/>
    </location>
</feature>
<accession>A0ABQ9NS80</accession>
<keyword evidence="3" id="KW-1185">Reference proteome</keyword>
<comment type="caution">
    <text evidence="2">The sequence shown here is derived from an EMBL/GenBank/DDBJ whole genome shotgun (WGS) entry which is preliminary data.</text>
</comment>
<evidence type="ECO:0008006" key="4">
    <source>
        <dbReference type="Google" id="ProtNLM"/>
    </source>
</evidence>
<feature type="compositionally biased region" description="Basic and acidic residues" evidence="1">
    <location>
        <begin position="45"/>
        <end position="55"/>
    </location>
</feature>
<evidence type="ECO:0000313" key="2">
    <source>
        <dbReference type="EMBL" id="KAJ9664626.1"/>
    </source>
</evidence>